<feature type="compositionally biased region" description="Low complexity" evidence="1">
    <location>
        <begin position="137"/>
        <end position="154"/>
    </location>
</feature>
<sequence length="178" mass="18520">MTTMTKRDAVDAAMSVAQQIAEGRLDPATLQQQAVAECRALAGEVSGPDSPLWSLQVDIARQVLSLGGIPATELAEWAAVFRRRAPEASEPPVPHDDPLPAVSSLSVAPSHDSGDAEADVSDDEPEPAALQGTSIVSALAALASAAQQAHAEPAPQRRADGDGYDPLRGFNPGATRRR</sequence>
<keyword evidence="3" id="KW-1185">Reference proteome</keyword>
<evidence type="ECO:0008006" key="4">
    <source>
        <dbReference type="Google" id="ProtNLM"/>
    </source>
</evidence>
<feature type="region of interest" description="Disordered" evidence="1">
    <location>
        <begin position="85"/>
        <end position="178"/>
    </location>
</feature>
<evidence type="ECO:0000313" key="3">
    <source>
        <dbReference type="Proteomes" id="UP000466039"/>
    </source>
</evidence>
<gene>
    <name evidence="2" type="ORF">MMON_58100</name>
</gene>
<dbReference type="Proteomes" id="UP000466039">
    <property type="component" value="Chromosome"/>
</dbReference>
<dbReference type="AlphaFoldDB" id="A0AAD1N251"/>
<evidence type="ECO:0000313" key="2">
    <source>
        <dbReference type="EMBL" id="BBZ64509.1"/>
    </source>
</evidence>
<dbReference type="RefSeq" id="WP_083044999.1">
    <property type="nucleotide sequence ID" value="NZ_AP022617.1"/>
</dbReference>
<accession>A0AAD1N251</accession>
<feature type="compositionally biased region" description="Acidic residues" evidence="1">
    <location>
        <begin position="115"/>
        <end position="126"/>
    </location>
</feature>
<protein>
    <recommendedName>
        <fullName evidence="4">Flagellar hook-length control protein</fullName>
    </recommendedName>
</protein>
<evidence type="ECO:0000256" key="1">
    <source>
        <dbReference type="SAM" id="MobiDB-lite"/>
    </source>
</evidence>
<dbReference type="EMBL" id="AP022617">
    <property type="protein sequence ID" value="BBZ64509.1"/>
    <property type="molecule type" value="Genomic_DNA"/>
</dbReference>
<proteinExistence type="predicted"/>
<name>A0AAD1N251_MYCMB</name>
<reference evidence="2 3" key="1">
    <citation type="journal article" date="2019" name="Emerg. Microbes Infect.">
        <title>Comprehensive subspecies identification of 175 nontuberculous mycobacteria species based on 7547 genomic profiles.</title>
        <authorList>
            <person name="Matsumoto Y."/>
            <person name="Kinjo T."/>
            <person name="Motooka D."/>
            <person name="Nabeya D."/>
            <person name="Jung N."/>
            <person name="Uechi K."/>
            <person name="Horii T."/>
            <person name="Iida T."/>
            <person name="Fujita J."/>
            <person name="Nakamura S."/>
        </authorList>
    </citation>
    <scope>NUCLEOTIDE SEQUENCE [LARGE SCALE GENOMIC DNA]</scope>
    <source>
        <strain evidence="2 3">JCM 15658</strain>
    </source>
</reference>
<organism evidence="2 3">
    <name type="scientific">Mycolicibacterium monacense</name>
    <name type="common">Mycobacterium monacense</name>
    <dbReference type="NCBI Taxonomy" id="85693"/>
    <lineage>
        <taxon>Bacteria</taxon>
        <taxon>Bacillati</taxon>
        <taxon>Actinomycetota</taxon>
        <taxon>Actinomycetes</taxon>
        <taxon>Mycobacteriales</taxon>
        <taxon>Mycobacteriaceae</taxon>
        <taxon>Mycolicibacterium</taxon>
    </lineage>
</organism>